<dbReference type="Proteomes" id="UP000199672">
    <property type="component" value="Unassembled WGS sequence"/>
</dbReference>
<protein>
    <submittedName>
        <fullName evidence="1">Uncharacterized protein</fullName>
    </submittedName>
</protein>
<dbReference type="EMBL" id="FOMH01000009">
    <property type="protein sequence ID" value="SFD53492.1"/>
    <property type="molecule type" value="Genomic_DNA"/>
</dbReference>
<proteinExistence type="predicted"/>
<gene>
    <name evidence="1" type="ORF">SAMN05216297_1091</name>
</gene>
<name>A0A1I1T4I5_9FLAO</name>
<dbReference type="AlphaFoldDB" id="A0A1I1T4I5"/>
<sequence length="128" mass="13468">LPGNDGKSETEFITSLKGATGADGIGGKTIAGTGISITGSGTATDEYVVSAILPQQIIDEDTVRTDGQVDFTLTQTPYLVSKVRMYINGVRIAKDAITVTGTTVKYIPANNGSYALKIDDAITFDYLK</sequence>
<feature type="non-terminal residue" evidence="1">
    <location>
        <position position="1"/>
    </location>
</feature>
<accession>A0A1I1T4I5</accession>
<evidence type="ECO:0000313" key="1">
    <source>
        <dbReference type="EMBL" id="SFD53492.1"/>
    </source>
</evidence>
<evidence type="ECO:0000313" key="2">
    <source>
        <dbReference type="Proteomes" id="UP000199672"/>
    </source>
</evidence>
<keyword evidence="2" id="KW-1185">Reference proteome</keyword>
<organism evidence="1 2">
    <name type="scientific">Flavobacterium phragmitis</name>
    <dbReference type="NCBI Taxonomy" id="739143"/>
    <lineage>
        <taxon>Bacteria</taxon>
        <taxon>Pseudomonadati</taxon>
        <taxon>Bacteroidota</taxon>
        <taxon>Flavobacteriia</taxon>
        <taxon>Flavobacteriales</taxon>
        <taxon>Flavobacteriaceae</taxon>
        <taxon>Flavobacterium</taxon>
    </lineage>
</organism>
<dbReference type="RefSeq" id="WP_167365445.1">
    <property type="nucleotide sequence ID" value="NZ_FOMH01000009.1"/>
</dbReference>
<reference evidence="2" key="1">
    <citation type="submission" date="2016-10" db="EMBL/GenBank/DDBJ databases">
        <authorList>
            <person name="Varghese N."/>
            <person name="Submissions S."/>
        </authorList>
    </citation>
    <scope>NUCLEOTIDE SEQUENCE [LARGE SCALE GENOMIC DNA]</scope>
    <source>
        <strain evidence="2">CGMCC 1.10370</strain>
    </source>
</reference>